<proteinExistence type="predicted"/>
<dbReference type="PANTHER" id="PTHR44749">
    <property type="entry name" value="SUPPRESSOR OF RPS4-RLD 1"/>
    <property type="match status" value="1"/>
</dbReference>
<dbReference type="Gene3D" id="1.25.40.10">
    <property type="entry name" value="Tetratricopeptide repeat domain"/>
    <property type="match status" value="1"/>
</dbReference>
<dbReference type="PANTHER" id="PTHR44749:SF1">
    <property type="entry name" value="TETRATRICOPEPTIDE-LIKE HELICAL DOMAIN-CONTAINING PROTEIN"/>
    <property type="match status" value="1"/>
</dbReference>
<accession>A0A7S8C6Q8</accession>
<dbReference type="Gene3D" id="2.60.120.620">
    <property type="entry name" value="q2cbj1_9rhob like domain"/>
    <property type="match status" value="1"/>
</dbReference>
<sequence>MVPELAEAQQRMKDGRPQAALDALAPLMARQPRHPNANMIAARALHRLGRTGEAFPHLRVCAQLVDEMPNPVAARIAVARVFSTMGAPEEAEALLRDALAREPRSAEAMVRLGDLLRGAGRHAEALGLYRDALGLVPDSGSLWASAGVAAHGAGALDEAVPAYERALALDPGETYVYSNLLAALLELGRPDDALAHAERWVTQAPGDIEAMAFHALLLVETGRMDEAAPLIDFDRLVRTHAIDTPAGFSGLDAFNRALEAHILAHPALATPPEDHPTWHHPALRIASGLNRGESGPVALLEDAMHEAVERYFAETGEADGHPFLRHRPEDYEIHAWAAVLDGEGNQHPHIHMDGYLSGCYYVTIPDEISAPENGAGGGVVQGGFEVGRPPRELRIGADFPTRTVKPHEGLMVLFPAYLYHGTVPFRSGGRRICVAFDVMPAGRGEMHAREAAS</sequence>
<keyword evidence="1" id="KW-0802">TPR repeat</keyword>
<dbReference type="Pfam" id="PF13759">
    <property type="entry name" value="2OG-FeII_Oxy_5"/>
    <property type="match status" value="1"/>
</dbReference>
<dbReference type="Pfam" id="PF14559">
    <property type="entry name" value="TPR_19"/>
    <property type="match status" value="1"/>
</dbReference>
<evidence type="ECO:0000256" key="1">
    <source>
        <dbReference type="PROSITE-ProRule" id="PRU00339"/>
    </source>
</evidence>
<dbReference type="GO" id="GO:0045892">
    <property type="term" value="P:negative regulation of DNA-templated transcription"/>
    <property type="evidence" value="ECO:0007669"/>
    <property type="project" value="InterPro"/>
</dbReference>
<feature type="repeat" description="TPR" evidence="1">
    <location>
        <begin position="140"/>
        <end position="173"/>
    </location>
</feature>
<dbReference type="PROSITE" id="PS50005">
    <property type="entry name" value="TPR"/>
    <property type="match status" value="2"/>
</dbReference>
<dbReference type="KEGG" id="kmn:HW532_17550"/>
<reference evidence="2 3" key="1">
    <citation type="submission" date="2020-06" db="EMBL/GenBank/DDBJ databases">
        <title>Genome sequence of 2 isolates from Red Sea Mangroves.</title>
        <authorList>
            <person name="Sefrji F."/>
            <person name="Michoud G."/>
            <person name="Merlino G."/>
            <person name="Daffonchio D."/>
        </authorList>
    </citation>
    <scope>NUCLEOTIDE SEQUENCE [LARGE SCALE GENOMIC DNA]</scope>
    <source>
        <strain evidence="2 3">R1DC25</strain>
    </source>
</reference>
<dbReference type="RefSeq" id="WP_213161713.1">
    <property type="nucleotide sequence ID" value="NZ_CP058214.1"/>
</dbReference>
<dbReference type="InterPro" id="IPR019734">
    <property type="entry name" value="TPR_rpt"/>
</dbReference>
<dbReference type="InterPro" id="IPR011990">
    <property type="entry name" value="TPR-like_helical_dom_sf"/>
</dbReference>
<dbReference type="Proteomes" id="UP000593594">
    <property type="component" value="Chromosome"/>
</dbReference>
<dbReference type="Pfam" id="PF13432">
    <property type="entry name" value="TPR_16"/>
    <property type="match status" value="2"/>
</dbReference>
<dbReference type="AlphaFoldDB" id="A0A7S8C6Q8"/>
<evidence type="ECO:0000313" key="3">
    <source>
        <dbReference type="Proteomes" id="UP000593594"/>
    </source>
</evidence>
<dbReference type="InterPro" id="IPR044650">
    <property type="entry name" value="SRFR1-like"/>
</dbReference>
<name>A0A7S8C6Q8_9HYPH</name>
<protein>
    <submittedName>
        <fullName evidence="2">Tetratricopeptide repeat protein</fullName>
    </submittedName>
</protein>
<evidence type="ECO:0000313" key="2">
    <source>
        <dbReference type="EMBL" id="QPC44346.1"/>
    </source>
</evidence>
<organism evidence="2 3">
    <name type="scientific">Kaustia mangrovi</name>
    <dbReference type="NCBI Taxonomy" id="2593653"/>
    <lineage>
        <taxon>Bacteria</taxon>
        <taxon>Pseudomonadati</taxon>
        <taxon>Pseudomonadota</taxon>
        <taxon>Alphaproteobacteria</taxon>
        <taxon>Hyphomicrobiales</taxon>
        <taxon>Parvibaculaceae</taxon>
        <taxon>Kaustia</taxon>
    </lineage>
</organism>
<dbReference type="SMART" id="SM00028">
    <property type="entry name" value="TPR"/>
    <property type="match status" value="4"/>
</dbReference>
<dbReference type="InterPro" id="IPR012668">
    <property type="entry name" value="CHP02466"/>
</dbReference>
<feature type="repeat" description="TPR" evidence="1">
    <location>
        <begin position="106"/>
        <end position="139"/>
    </location>
</feature>
<keyword evidence="3" id="KW-1185">Reference proteome</keyword>
<gene>
    <name evidence="2" type="ORF">HW532_17550</name>
</gene>
<dbReference type="SUPFAM" id="SSF48452">
    <property type="entry name" value="TPR-like"/>
    <property type="match status" value="2"/>
</dbReference>
<dbReference type="EMBL" id="CP058214">
    <property type="protein sequence ID" value="QPC44346.1"/>
    <property type="molecule type" value="Genomic_DNA"/>
</dbReference>